<evidence type="ECO:0000313" key="3">
    <source>
        <dbReference type="Proteomes" id="UP000448235"/>
    </source>
</evidence>
<dbReference type="Proteomes" id="UP000448235">
    <property type="component" value="Unassembled WGS sequence"/>
</dbReference>
<feature type="transmembrane region" description="Helical" evidence="1">
    <location>
        <begin position="12"/>
        <end position="36"/>
    </location>
</feature>
<name>A0A7X5ALF9_9GAMM</name>
<comment type="caution">
    <text evidence="2">The sequence shown here is derived from an EMBL/GenBank/DDBJ whole genome shotgun (WGS) entry which is preliminary data.</text>
</comment>
<sequence>MLGNQLADRPIGQILLALAATLAALPLILQLLTWSLERPYAFYINANSETLRLTTQENAAASWFIANAVIRERAETLPDPTAPILLGNSQEEQPQTAAAVPAPFRGCLEIGPHAEVTLHRQGNGTLMISVEGLPIERRQATPAVVLRPLMTLPDGSPGTQCAHSHAQGMQALQRITLEATIGEQPLNGTLRGRGRIGGDPYFSTLAQSPPLLRGGEVIAMGRRLFSERAYTLMEAPLHLGDTLSVLDSENQEDESALVTCLFSVAGANTELGGIELSCHANGQALSILRYGDRSRDSLAPRPWDVLINEPSMQVVLPLAITGLFVFALRLLDGCYPGFCRRLGRVRKGNEGDER</sequence>
<reference evidence="2 3" key="1">
    <citation type="submission" date="2019-12" db="EMBL/GenBank/DDBJ databases">
        <title>Draft genome sequencing of Halomonas icarensis D1-1.</title>
        <authorList>
            <person name="Pandiyan K."/>
            <person name="Kushwaha P."/>
            <person name="Gowdham M."/>
            <person name="Chakdar H."/>
            <person name="Singh A."/>
            <person name="Kumar M."/>
            <person name="Saxena A.K."/>
        </authorList>
    </citation>
    <scope>NUCLEOTIDE SEQUENCE [LARGE SCALE GENOMIC DNA]</scope>
    <source>
        <strain evidence="2 3">D1-1</strain>
    </source>
</reference>
<keyword evidence="1" id="KW-0472">Membrane</keyword>
<dbReference type="EMBL" id="WUTS01000001">
    <property type="protein sequence ID" value="NAW12330.1"/>
    <property type="molecule type" value="Genomic_DNA"/>
</dbReference>
<dbReference type="AlphaFoldDB" id="A0A7X5ALF9"/>
<evidence type="ECO:0000313" key="2">
    <source>
        <dbReference type="EMBL" id="NAW12330.1"/>
    </source>
</evidence>
<gene>
    <name evidence="2" type="ORF">GRB80_05690</name>
</gene>
<accession>A0A7X5ALF9</accession>
<protein>
    <submittedName>
        <fullName evidence="2">Uncharacterized protein</fullName>
    </submittedName>
</protein>
<keyword evidence="1" id="KW-0812">Transmembrane</keyword>
<keyword evidence="1" id="KW-1133">Transmembrane helix</keyword>
<organism evidence="2 3">
    <name type="scientific">Halomonas icarae</name>
    <dbReference type="NCBI Taxonomy" id="2691040"/>
    <lineage>
        <taxon>Bacteria</taxon>
        <taxon>Pseudomonadati</taxon>
        <taxon>Pseudomonadota</taxon>
        <taxon>Gammaproteobacteria</taxon>
        <taxon>Oceanospirillales</taxon>
        <taxon>Halomonadaceae</taxon>
        <taxon>Halomonas</taxon>
    </lineage>
</organism>
<keyword evidence="3" id="KW-1185">Reference proteome</keyword>
<proteinExistence type="predicted"/>
<dbReference type="RefSeq" id="WP_161422838.1">
    <property type="nucleotide sequence ID" value="NZ_JARWMY010000006.1"/>
</dbReference>
<evidence type="ECO:0000256" key="1">
    <source>
        <dbReference type="SAM" id="Phobius"/>
    </source>
</evidence>